<dbReference type="EMBL" id="HBIM01004537">
    <property type="protein sequence ID" value="CAE0405933.1"/>
    <property type="molecule type" value="Transcribed_RNA"/>
</dbReference>
<name>A0A7S3P5A8_9STRA</name>
<organism evidence="6">
    <name type="scientific">Amphora coffeiformis</name>
    <dbReference type="NCBI Taxonomy" id="265554"/>
    <lineage>
        <taxon>Eukaryota</taxon>
        <taxon>Sar</taxon>
        <taxon>Stramenopiles</taxon>
        <taxon>Ochrophyta</taxon>
        <taxon>Bacillariophyta</taxon>
        <taxon>Bacillariophyceae</taxon>
        <taxon>Bacillariophycidae</taxon>
        <taxon>Thalassiophysales</taxon>
        <taxon>Catenulaceae</taxon>
        <taxon>Amphora</taxon>
    </lineage>
</organism>
<dbReference type="PROSITE" id="PS00062">
    <property type="entry name" value="ALDOKETO_REDUCTASE_2"/>
    <property type="match status" value="1"/>
</dbReference>
<dbReference type="InterPro" id="IPR023210">
    <property type="entry name" value="NADP_OxRdtase_dom"/>
</dbReference>
<keyword evidence="4" id="KW-0472">Membrane</keyword>
<dbReference type="InterPro" id="IPR036812">
    <property type="entry name" value="NAD(P)_OxRdtase_dom_sf"/>
</dbReference>
<dbReference type="PANTHER" id="PTHR43827">
    <property type="entry name" value="2,5-DIKETO-D-GLUCONIC ACID REDUCTASE"/>
    <property type="match status" value="1"/>
</dbReference>
<keyword evidence="2" id="KW-0521">NADP</keyword>
<dbReference type="InterPro" id="IPR020471">
    <property type="entry name" value="AKR"/>
</dbReference>
<dbReference type="Gene3D" id="3.20.20.100">
    <property type="entry name" value="NADP-dependent oxidoreductase domain"/>
    <property type="match status" value="1"/>
</dbReference>
<dbReference type="Pfam" id="PF00248">
    <property type="entry name" value="Aldo_ket_red"/>
    <property type="match status" value="1"/>
</dbReference>
<dbReference type="AlphaFoldDB" id="A0A7S3P5A8"/>
<keyword evidence="4" id="KW-0812">Transmembrane</keyword>
<evidence type="ECO:0000259" key="5">
    <source>
        <dbReference type="Pfam" id="PF00248"/>
    </source>
</evidence>
<evidence type="ECO:0000256" key="4">
    <source>
        <dbReference type="SAM" id="Phobius"/>
    </source>
</evidence>
<evidence type="ECO:0000313" key="6">
    <source>
        <dbReference type="EMBL" id="CAE0405933.1"/>
    </source>
</evidence>
<dbReference type="SUPFAM" id="SSF51430">
    <property type="entry name" value="NAD(P)-linked oxidoreductase"/>
    <property type="match status" value="1"/>
</dbReference>
<comment type="similarity">
    <text evidence="1">Belongs to the aldo/keto reductase family.</text>
</comment>
<dbReference type="PRINTS" id="PR00069">
    <property type="entry name" value="ALDKETRDTASE"/>
</dbReference>
<gene>
    <name evidence="6" type="ORF">ACOF00016_LOCUS3885</name>
</gene>
<dbReference type="InterPro" id="IPR018170">
    <property type="entry name" value="Aldo/ket_reductase_CS"/>
</dbReference>
<keyword evidence="4" id="KW-1133">Transmembrane helix</keyword>
<dbReference type="GO" id="GO:0016616">
    <property type="term" value="F:oxidoreductase activity, acting on the CH-OH group of donors, NAD or NADP as acceptor"/>
    <property type="evidence" value="ECO:0007669"/>
    <property type="project" value="UniProtKB-ARBA"/>
</dbReference>
<feature type="transmembrane region" description="Helical" evidence="4">
    <location>
        <begin position="6"/>
        <end position="27"/>
    </location>
</feature>
<proteinExistence type="inferred from homology"/>
<evidence type="ECO:0000256" key="3">
    <source>
        <dbReference type="ARBA" id="ARBA00023002"/>
    </source>
</evidence>
<feature type="domain" description="NADP-dependent oxidoreductase" evidence="5">
    <location>
        <begin position="109"/>
        <end position="365"/>
    </location>
</feature>
<sequence>MGVVGFLVGRFVTVLVIFVALTVGWLASSELAVGRLFAVVIPLTKGIMPPEIVGHGHMVGTPVVPDDATAQPRPIHEVFLSLPGGSDRGMPAVGLGMCCRPTAYDDVLVRRSVLWYLLLGGRHIDGAHLYLNHAAIGQAIRDAVQRGIPREEIFVTTKLWPSHFGYNKTLEMIPRFATELGLEYIDLVLMHMPSSPSAWFMPNDCTRAGIDAPTCRQETWKALSEMRAQGIVRHVGVSNFAISHLQDVAAVPNGAPIANNQIQYSPFVPQSVHDIVAYCQAHNITVTAYSPLGGLVDQDRAAATQALQYIADAHGVKVQQVMLRWALQKNLAVIPGTGNPDHMKENLAIYDFQLTDADMQAIDGLKFNAEAEKFLHMDINTWA</sequence>
<reference evidence="6" key="1">
    <citation type="submission" date="2021-01" db="EMBL/GenBank/DDBJ databases">
        <authorList>
            <person name="Corre E."/>
            <person name="Pelletier E."/>
            <person name="Niang G."/>
            <person name="Scheremetjew M."/>
            <person name="Finn R."/>
            <person name="Kale V."/>
            <person name="Holt S."/>
            <person name="Cochrane G."/>
            <person name="Meng A."/>
            <person name="Brown T."/>
            <person name="Cohen L."/>
        </authorList>
    </citation>
    <scope>NUCLEOTIDE SEQUENCE</scope>
    <source>
        <strain evidence="6">CCMP127</strain>
    </source>
</reference>
<dbReference type="CDD" id="cd19071">
    <property type="entry name" value="AKR_AKR1-5-like"/>
    <property type="match status" value="1"/>
</dbReference>
<protein>
    <recommendedName>
        <fullName evidence="5">NADP-dependent oxidoreductase domain-containing protein</fullName>
    </recommendedName>
</protein>
<accession>A0A7S3P5A8</accession>
<evidence type="ECO:0000256" key="2">
    <source>
        <dbReference type="ARBA" id="ARBA00022857"/>
    </source>
</evidence>
<dbReference type="PANTHER" id="PTHR43827:SF3">
    <property type="entry name" value="NADP-DEPENDENT OXIDOREDUCTASE DOMAIN-CONTAINING PROTEIN"/>
    <property type="match status" value="1"/>
</dbReference>
<keyword evidence="3" id="KW-0560">Oxidoreductase</keyword>
<evidence type="ECO:0000256" key="1">
    <source>
        <dbReference type="ARBA" id="ARBA00007905"/>
    </source>
</evidence>